<dbReference type="Proteomes" id="UP000295277">
    <property type="component" value="Unassembled WGS sequence"/>
</dbReference>
<feature type="transmembrane region" description="Helical" evidence="1">
    <location>
        <begin position="33"/>
        <end position="53"/>
    </location>
</feature>
<reference evidence="2 3" key="1">
    <citation type="submission" date="2019-03" db="EMBL/GenBank/DDBJ databases">
        <title>Genomic Encyclopedia of Type Strains, Phase IV (KMG-IV): sequencing the most valuable type-strain genomes for metagenomic binning, comparative biology and taxonomic classification.</title>
        <authorList>
            <person name="Goeker M."/>
        </authorList>
    </citation>
    <scope>NUCLEOTIDE SEQUENCE [LARGE SCALE GENOMIC DNA]</scope>
    <source>
        <strain evidence="2 3">DSM 21153</strain>
    </source>
</reference>
<dbReference type="AlphaFoldDB" id="A0A4R1YTA2"/>
<dbReference type="Gene3D" id="1.10.3730.20">
    <property type="match status" value="1"/>
</dbReference>
<keyword evidence="1" id="KW-0472">Membrane</keyword>
<sequence>MDTFFWLILATAMTVTGDYFIKLASDHEDGMTSTMFLVGAVCYGLPALAWFFLMQQHSLAMIGVLYSTATLVLLALLGIVVFKEAASWRDALGIGLALAAVLVMHGGDRGA</sequence>
<keyword evidence="3" id="KW-1185">Reference proteome</keyword>
<organism evidence="2 3">
    <name type="scientific">Rhodovulum steppense</name>
    <dbReference type="NCBI Taxonomy" id="540251"/>
    <lineage>
        <taxon>Bacteria</taxon>
        <taxon>Pseudomonadati</taxon>
        <taxon>Pseudomonadota</taxon>
        <taxon>Alphaproteobacteria</taxon>
        <taxon>Rhodobacterales</taxon>
        <taxon>Paracoccaceae</taxon>
        <taxon>Rhodovulum</taxon>
    </lineage>
</organism>
<evidence type="ECO:0000313" key="3">
    <source>
        <dbReference type="Proteomes" id="UP000295277"/>
    </source>
</evidence>
<dbReference type="SUPFAM" id="SSF103481">
    <property type="entry name" value="Multidrug resistance efflux transporter EmrE"/>
    <property type="match status" value="1"/>
</dbReference>
<proteinExistence type="predicted"/>
<name>A0A4R1YTA2_9RHOB</name>
<dbReference type="InterPro" id="IPR037185">
    <property type="entry name" value="EmrE-like"/>
</dbReference>
<keyword evidence="1" id="KW-1133">Transmembrane helix</keyword>
<keyword evidence="1" id="KW-0812">Transmembrane</keyword>
<evidence type="ECO:0000256" key="1">
    <source>
        <dbReference type="SAM" id="Phobius"/>
    </source>
</evidence>
<dbReference type="RefSeq" id="WP_132695154.1">
    <property type="nucleotide sequence ID" value="NZ_SLVM01000013.1"/>
</dbReference>
<feature type="transmembrane region" description="Helical" evidence="1">
    <location>
        <begin position="60"/>
        <end position="82"/>
    </location>
</feature>
<dbReference type="EMBL" id="SLVM01000013">
    <property type="protein sequence ID" value="TCM83493.1"/>
    <property type="molecule type" value="Genomic_DNA"/>
</dbReference>
<accession>A0A4R1YTA2</accession>
<gene>
    <name evidence="2" type="ORF">EV216_11337</name>
</gene>
<protein>
    <submittedName>
        <fullName evidence="2">Undecaprenyl phosphate-alpha-L-ara4N flippase subunit ArnF</fullName>
    </submittedName>
</protein>
<dbReference type="OrthoDB" id="7777654at2"/>
<comment type="caution">
    <text evidence="2">The sequence shown here is derived from an EMBL/GenBank/DDBJ whole genome shotgun (WGS) entry which is preliminary data.</text>
</comment>
<evidence type="ECO:0000313" key="2">
    <source>
        <dbReference type="EMBL" id="TCM83493.1"/>
    </source>
</evidence>